<gene>
    <name evidence="7" type="ORF">BST83_11265</name>
</gene>
<dbReference type="InterPro" id="IPR005275">
    <property type="entry name" value="Lfuc_symporter_FucP"/>
</dbReference>
<feature type="transmembrane region" description="Helical" evidence="6">
    <location>
        <begin position="14"/>
        <end position="34"/>
    </location>
</feature>
<sequence length="436" mass="47865">MNKPTKIPVVKKEFLIPFILITSLFALWGFANAVTDPMVQAFKKVLELSNSEAAWVQMAFYGGYFCMALPAAMLMRKYSYKVGILIGLGLYATGALLFYPAAVTEQFWFFCLGLYILTFGLAFLETAANPYALAMGPKETATQRLNLAQAFNPVGLIVGLFVAQQFVLKNLKSDDVENFSALDEASKVLIRTSDLMVIRNPYVILGLVIISVFVLFIISKMPQSKEEGGMPNIADTFKVLSKNKKYVLGVLAQIFHTGCLIMCWTYIYQYAEAIGIDSVSAGYYQMAAFVIFTFGRAVGTYLLRFISSGKLLFYFALLGIGFTLGAVFIHGIIGLYSLVGISFCMSLMFPTIYGIALGGLTEEQSKVGSAGLIMAIVGGALMPKLQALIIDIGGNGVADTNILGVPEINFSYLLPLLCFVYIGWYGSYVFRKHEIK</sequence>
<dbReference type="Proteomes" id="UP000239522">
    <property type="component" value="Unassembled WGS sequence"/>
</dbReference>
<dbReference type="InterPro" id="IPR036259">
    <property type="entry name" value="MFS_trans_sf"/>
</dbReference>
<organism evidence="7 8">
    <name type="scientific">Polaribacter filamentus</name>
    <dbReference type="NCBI Taxonomy" id="53483"/>
    <lineage>
        <taxon>Bacteria</taxon>
        <taxon>Pseudomonadati</taxon>
        <taxon>Bacteroidota</taxon>
        <taxon>Flavobacteriia</taxon>
        <taxon>Flavobacteriales</taxon>
        <taxon>Flavobacteriaceae</taxon>
    </lineage>
</organism>
<dbReference type="InterPro" id="IPR011701">
    <property type="entry name" value="MFS"/>
</dbReference>
<accession>A0A2S7KYW4</accession>
<feature type="transmembrane region" description="Helical" evidence="6">
    <location>
        <begin position="281"/>
        <end position="299"/>
    </location>
</feature>
<feature type="transmembrane region" description="Helical" evidence="6">
    <location>
        <begin position="246"/>
        <end position="269"/>
    </location>
</feature>
<dbReference type="RefSeq" id="WP_104809879.1">
    <property type="nucleotide sequence ID" value="NZ_MQUA01000013.1"/>
</dbReference>
<feature type="transmembrane region" description="Helical" evidence="6">
    <location>
        <begin position="54"/>
        <end position="75"/>
    </location>
</feature>
<evidence type="ECO:0000256" key="2">
    <source>
        <dbReference type="ARBA" id="ARBA00022475"/>
    </source>
</evidence>
<dbReference type="CDD" id="cd17394">
    <property type="entry name" value="MFS_FucP_like"/>
    <property type="match status" value="1"/>
</dbReference>
<dbReference type="PANTHER" id="PTHR43702:SF11">
    <property type="entry name" value="L-FUCOSE-PROTON SYMPORTER"/>
    <property type="match status" value="1"/>
</dbReference>
<evidence type="ECO:0000256" key="6">
    <source>
        <dbReference type="SAM" id="Phobius"/>
    </source>
</evidence>
<evidence type="ECO:0000256" key="4">
    <source>
        <dbReference type="ARBA" id="ARBA00022989"/>
    </source>
</evidence>
<dbReference type="GO" id="GO:0015535">
    <property type="term" value="F:fucose:proton symporter activity"/>
    <property type="evidence" value="ECO:0007669"/>
    <property type="project" value="InterPro"/>
</dbReference>
<keyword evidence="2" id="KW-1003">Cell membrane</keyword>
<keyword evidence="4 6" id="KW-1133">Transmembrane helix</keyword>
<comment type="caution">
    <text evidence="7">The sequence shown here is derived from an EMBL/GenBank/DDBJ whole genome shotgun (WGS) entry which is preliminary data.</text>
</comment>
<dbReference type="NCBIfam" id="TIGR00885">
    <property type="entry name" value="fucP"/>
    <property type="match status" value="1"/>
</dbReference>
<feature type="transmembrane region" description="Helical" evidence="6">
    <location>
        <begin position="107"/>
        <end position="124"/>
    </location>
</feature>
<protein>
    <submittedName>
        <fullName evidence="7">L-fucose:H+ symporter permease</fullName>
    </submittedName>
</protein>
<evidence type="ECO:0000256" key="1">
    <source>
        <dbReference type="ARBA" id="ARBA00004429"/>
    </source>
</evidence>
<comment type="subcellular location">
    <subcellularLocation>
        <location evidence="1">Cell inner membrane</location>
        <topology evidence="1">Multi-pass membrane protein</topology>
    </subcellularLocation>
</comment>
<dbReference type="InterPro" id="IPR050375">
    <property type="entry name" value="MFS_TsgA-like"/>
</dbReference>
<reference evidence="7 8" key="1">
    <citation type="submission" date="2016-11" db="EMBL/GenBank/DDBJ databases">
        <title>Trade-off between light-utilization and light-protection in marine flavobacteria.</title>
        <authorList>
            <person name="Kumagai Y."/>
        </authorList>
    </citation>
    <scope>NUCLEOTIDE SEQUENCE [LARGE SCALE GENOMIC DNA]</scope>
    <source>
        <strain evidence="7 8">ATCC 700397</strain>
    </source>
</reference>
<feature type="transmembrane region" description="Helical" evidence="6">
    <location>
        <begin position="82"/>
        <end position="101"/>
    </location>
</feature>
<proteinExistence type="predicted"/>
<keyword evidence="8" id="KW-1185">Reference proteome</keyword>
<name>A0A2S7KYW4_9FLAO</name>
<evidence type="ECO:0000313" key="8">
    <source>
        <dbReference type="Proteomes" id="UP000239522"/>
    </source>
</evidence>
<dbReference type="PANTHER" id="PTHR43702">
    <property type="entry name" value="L-FUCOSE-PROTON SYMPORTER"/>
    <property type="match status" value="1"/>
</dbReference>
<feature type="transmembrane region" description="Helical" evidence="6">
    <location>
        <begin position="311"/>
        <end position="333"/>
    </location>
</feature>
<dbReference type="Pfam" id="PF07690">
    <property type="entry name" value="MFS_1"/>
    <property type="match status" value="1"/>
</dbReference>
<dbReference type="OrthoDB" id="9795150at2"/>
<dbReference type="GO" id="GO:0005886">
    <property type="term" value="C:plasma membrane"/>
    <property type="evidence" value="ECO:0007669"/>
    <property type="project" value="UniProtKB-SubCell"/>
</dbReference>
<keyword evidence="3 6" id="KW-0812">Transmembrane</keyword>
<evidence type="ECO:0000256" key="3">
    <source>
        <dbReference type="ARBA" id="ARBA00022692"/>
    </source>
</evidence>
<dbReference type="EMBL" id="MQUA01000013">
    <property type="protein sequence ID" value="PQB07668.1"/>
    <property type="molecule type" value="Genomic_DNA"/>
</dbReference>
<feature type="transmembrane region" description="Helical" evidence="6">
    <location>
        <begin position="339"/>
        <end position="360"/>
    </location>
</feature>
<evidence type="ECO:0000313" key="7">
    <source>
        <dbReference type="EMBL" id="PQB07668.1"/>
    </source>
</evidence>
<evidence type="ECO:0000256" key="5">
    <source>
        <dbReference type="ARBA" id="ARBA00023136"/>
    </source>
</evidence>
<keyword evidence="5 6" id="KW-0472">Membrane</keyword>
<feature type="transmembrane region" description="Helical" evidence="6">
    <location>
        <begin position="145"/>
        <end position="167"/>
    </location>
</feature>
<dbReference type="Gene3D" id="1.20.1250.20">
    <property type="entry name" value="MFS general substrate transporter like domains"/>
    <property type="match status" value="2"/>
</dbReference>
<feature type="transmembrane region" description="Helical" evidence="6">
    <location>
        <begin position="372"/>
        <end position="390"/>
    </location>
</feature>
<dbReference type="SUPFAM" id="SSF103473">
    <property type="entry name" value="MFS general substrate transporter"/>
    <property type="match status" value="1"/>
</dbReference>
<dbReference type="AlphaFoldDB" id="A0A2S7KYW4"/>
<feature type="transmembrane region" description="Helical" evidence="6">
    <location>
        <begin position="201"/>
        <end position="218"/>
    </location>
</feature>
<feature type="transmembrane region" description="Helical" evidence="6">
    <location>
        <begin position="410"/>
        <end position="430"/>
    </location>
</feature>